<dbReference type="InterPro" id="IPR015943">
    <property type="entry name" value="WD40/YVTN_repeat-like_dom_sf"/>
</dbReference>
<gene>
    <name evidence="3" type="ORF">GCM10009105_04250</name>
</gene>
<evidence type="ECO:0000313" key="3">
    <source>
        <dbReference type="EMBL" id="GAA0706218.1"/>
    </source>
</evidence>
<comment type="caution">
    <text evidence="3">The sequence shown here is derived from an EMBL/GenBank/DDBJ whole genome shotgun (WGS) entry which is preliminary data.</text>
</comment>
<reference evidence="3 4" key="1">
    <citation type="journal article" date="2019" name="Int. J. Syst. Evol. Microbiol.">
        <title>The Global Catalogue of Microorganisms (GCM) 10K type strain sequencing project: providing services to taxonomists for standard genome sequencing and annotation.</title>
        <authorList>
            <consortium name="The Broad Institute Genomics Platform"/>
            <consortium name="The Broad Institute Genome Sequencing Center for Infectious Disease"/>
            <person name="Wu L."/>
            <person name="Ma J."/>
        </authorList>
    </citation>
    <scope>NUCLEOTIDE SEQUENCE [LARGE SCALE GENOMIC DNA]</scope>
    <source>
        <strain evidence="3 4">JCM 15421</strain>
    </source>
</reference>
<dbReference type="EMBL" id="BAAAEU010000001">
    <property type="protein sequence ID" value="GAA0706218.1"/>
    <property type="molecule type" value="Genomic_DNA"/>
</dbReference>
<evidence type="ECO:0000313" key="4">
    <source>
        <dbReference type="Proteomes" id="UP001501523"/>
    </source>
</evidence>
<feature type="signal peptide" evidence="2">
    <location>
        <begin position="1"/>
        <end position="28"/>
    </location>
</feature>
<dbReference type="SUPFAM" id="SSF110296">
    <property type="entry name" value="Oligoxyloglucan reducing end-specific cellobiohydrolase"/>
    <property type="match status" value="2"/>
</dbReference>
<dbReference type="InterPro" id="IPR002860">
    <property type="entry name" value="BNR_rpt"/>
</dbReference>
<protein>
    <recommendedName>
        <fullName evidence="5">Glycosyl hydrolase</fullName>
    </recommendedName>
</protein>
<dbReference type="RefSeq" id="WP_343786650.1">
    <property type="nucleotide sequence ID" value="NZ_BAAAEU010000001.1"/>
</dbReference>
<accession>A0ABN1IC88</accession>
<dbReference type="PANTHER" id="PTHR43739">
    <property type="entry name" value="XYLOGLUCANASE (EUROFUNG)"/>
    <property type="match status" value="1"/>
</dbReference>
<evidence type="ECO:0000256" key="2">
    <source>
        <dbReference type="SAM" id="SignalP"/>
    </source>
</evidence>
<keyword evidence="4" id="KW-1185">Reference proteome</keyword>
<dbReference type="Pfam" id="PF02012">
    <property type="entry name" value="BNR"/>
    <property type="match status" value="1"/>
</dbReference>
<proteinExistence type="predicted"/>
<evidence type="ECO:0000256" key="1">
    <source>
        <dbReference type="SAM" id="MobiDB-lite"/>
    </source>
</evidence>
<dbReference type="Proteomes" id="UP001501523">
    <property type="component" value="Unassembled WGS sequence"/>
</dbReference>
<dbReference type="PANTHER" id="PTHR43739:SF5">
    <property type="entry name" value="EXO-ALPHA-SIALIDASE"/>
    <property type="match status" value="1"/>
</dbReference>
<keyword evidence="2" id="KW-0732">Signal</keyword>
<evidence type="ECO:0008006" key="5">
    <source>
        <dbReference type="Google" id="ProtNLM"/>
    </source>
</evidence>
<dbReference type="Gene3D" id="2.130.10.10">
    <property type="entry name" value="YVTN repeat-like/Quinoprotein amine dehydrogenase"/>
    <property type="match status" value="4"/>
</dbReference>
<dbReference type="CDD" id="cd15482">
    <property type="entry name" value="Sialidase_non-viral"/>
    <property type="match status" value="2"/>
</dbReference>
<feature type="chain" id="PRO_5047002445" description="Glycosyl hydrolase" evidence="2">
    <location>
        <begin position="29"/>
        <end position="1071"/>
    </location>
</feature>
<name>A0ABN1IC88_9GAMM</name>
<sequence length="1071" mass="115336">MHQRQRFRLAFVTALVLSAIAPAPFASAQALPEAQLNGLEWRLLGPFRGGWGTMATGVADQPDMFYFGAAGGGVWKTTDAGNTWQPMSDGLGAASIGAIAIAPSNPDVIYAGSGQPEPRYDVAAGNGVYKSTDGGVHWKPVGLAATRHIGAILVDPKNPDTVLVGALGHLFGSNPERGVFRSTDGGKTWTKTLFVDADTGVVDLAADPAQPNVVFAAAWQARHWPWLSYFTPVVGKGSGIYKSTDGGASWTRLAGDGLPAGPLGRIGLAVAHAATGTHVYATVVAHEGGGLYRSDDAGAHWQKVNGDGELVNAYFSRLAVAPGKADTVYVVGRSIRRCDNGGAHCEIIKGAPGGDDYHHLWINPKHPERMITASDQGVVVSVDGGRRWSNWYNQPTGQFYHLAADNQFPYWIYSGQQDSGTVGIASRGDYGAPSFRDWHPVGGDERDYDIPDPADPNIVYGSGLGGRISRWDSRTGEVQNVSAWPVSSYAARPGTVKYRYTWITPIAFSRQAPYALYLGAQVLFHSTDQGRHWDTISPDLTGPRADAKRCEGDVAIADATACGYGTIFSIAPSPHGNDEIWIGTDNGFVQMTRDGGKSWSNVTPKGVPAWAKISTLDVSALQPGTVYAAVDNHRQDDFRPRVFRTHDYGKSWVAITNGLPDGHFVSVVRADPERRGLLYAGTDAGVFVSLDDGAHWQPLQRNLPIAWVRDLLVHGNDLIAATQGRAIWVLDDVSPLRQIDTASAKAAAHLFVPAPAIRVRNDQNKDTPPPPETALGSNPPAGAVIDYTLAQPAKQLTLEIRDADGHSVRRFSSSDATLDASAERYFQEGWLKPAQKLASSAGAHRFVWDLRYPRPKSVEYGYSIAAVWNEGTPLTPEGSLVLPGDYQVVLNVDGQQFRQPLVVKVDPRVQVSRTELEQALHFSQAIGTELARVWQGYGEVDAVHKQLDALVKQRGAATQSPLKEALAAFAAKLEPLRAGKGESAPNLGKISEVLTSLETDIEGADRAPTPPQEQVLTDYRARLDRALLQWQALREHDLVSLNAQLKQAGLSELHVPTPGDIRIEAPAESAP</sequence>
<organism evidence="3 4">
    <name type="scientific">Dokdonella soli</name>
    <dbReference type="NCBI Taxonomy" id="529810"/>
    <lineage>
        <taxon>Bacteria</taxon>
        <taxon>Pseudomonadati</taxon>
        <taxon>Pseudomonadota</taxon>
        <taxon>Gammaproteobacteria</taxon>
        <taxon>Lysobacterales</taxon>
        <taxon>Rhodanobacteraceae</taxon>
        <taxon>Dokdonella</taxon>
    </lineage>
</organism>
<feature type="region of interest" description="Disordered" evidence="1">
    <location>
        <begin position="758"/>
        <end position="781"/>
    </location>
</feature>
<dbReference type="InterPro" id="IPR052025">
    <property type="entry name" value="Xyloglucanase_GH74"/>
</dbReference>